<dbReference type="EMBL" id="CP048222">
    <property type="protein sequence ID" value="QHT68002.1"/>
    <property type="molecule type" value="Genomic_DNA"/>
</dbReference>
<dbReference type="NCBIfam" id="TIGR00557">
    <property type="entry name" value="pdxA"/>
    <property type="match status" value="1"/>
</dbReference>
<dbReference type="GO" id="GO:0051287">
    <property type="term" value="F:NAD binding"/>
    <property type="evidence" value="ECO:0007669"/>
    <property type="project" value="InterPro"/>
</dbReference>
<dbReference type="Gene3D" id="3.40.718.10">
    <property type="entry name" value="Isopropylmalate Dehydrogenase"/>
    <property type="match status" value="1"/>
</dbReference>
<keyword evidence="3" id="KW-0520">NAD</keyword>
<evidence type="ECO:0000313" key="5">
    <source>
        <dbReference type="Proteomes" id="UP000480178"/>
    </source>
</evidence>
<dbReference type="Pfam" id="PF04166">
    <property type="entry name" value="PdxA"/>
    <property type="match status" value="1"/>
</dbReference>
<evidence type="ECO:0000256" key="2">
    <source>
        <dbReference type="ARBA" id="ARBA00023002"/>
    </source>
</evidence>
<sequence>MSEIKPIVGITLGDFNGIGPEVTLKALSNNKILKLCTPVIYGSVKVLTKYRKLLNLEEWTLHPVKSIDQISPKRTNVINCWNENIEIQPGKVTAEAGQSAFLALKMAVTDLQNKHIDAIVTAPINKHNIQSEEFKFAGHTEYFTESFGVKDSLMLLVSEGLRVGVVTGHIPLQGVKEAITKEKIISKVQVLLQALKRDFGIQKPRVALLGLNPHAGEEGLLGNEEQEIISPAINELKQKGNLVFGPFPADGFFGTMSYKKFDAVLAMYHDQGLIPFKTIAFENGINYTAGLPIVRTSPDHGTAYNIAGKNVASESSMREAIYLACDIVNMRREIVQV</sequence>
<gene>
    <name evidence="4" type="primary">pdxA</name>
    <name evidence="4" type="ORF">GXP67_15800</name>
</gene>
<dbReference type="EC" id="1.1.1.262" evidence="4"/>
<dbReference type="RefSeq" id="WP_162444023.1">
    <property type="nucleotide sequence ID" value="NZ_CP048222.1"/>
</dbReference>
<keyword evidence="1" id="KW-0479">Metal-binding</keyword>
<proteinExistence type="predicted"/>
<organism evidence="4 5">
    <name type="scientific">Rhodocytophaga rosea</name>
    <dbReference type="NCBI Taxonomy" id="2704465"/>
    <lineage>
        <taxon>Bacteria</taxon>
        <taxon>Pseudomonadati</taxon>
        <taxon>Bacteroidota</taxon>
        <taxon>Cytophagia</taxon>
        <taxon>Cytophagales</taxon>
        <taxon>Rhodocytophagaceae</taxon>
        <taxon>Rhodocytophaga</taxon>
    </lineage>
</organism>
<evidence type="ECO:0000313" key="4">
    <source>
        <dbReference type="EMBL" id="QHT68002.1"/>
    </source>
</evidence>
<dbReference type="GO" id="GO:0050570">
    <property type="term" value="F:4-hydroxythreonine-4-phosphate dehydrogenase activity"/>
    <property type="evidence" value="ECO:0007669"/>
    <property type="project" value="UniProtKB-EC"/>
</dbReference>
<dbReference type="SUPFAM" id="SSF53659">
    <property type="entry name" value="Isocitrate/Isopropylmalate dehydrogenase-like"/>
    <property type="match status" value="1"/>
</dbReference>
<reference evidence="4 5" key="1">
    <citation type="submission" date="2020-01" db="EMBL/GenBank/DDBJ databases">
        <authorList>
            <person name="Kim M.K."/>
        </authorList>
    </citation>
    <scope>NUCLEOTIDE SEQUENCE [LARGE SCALE GENOMIC DNA]</scope>
    <source>
        <strain evidence="4 5">172606-1</strain>
    </source>
</reference>
<dbReference type="PANTHER" id="PTHR30004">
    <property type="entry name" value="4-HYDROXYTHREONINE-4-PHOSPHATE DEHYDROGENASE"/>
    <property type="match status" value="1"/>
</dbReference>
<dbReference type="Proteomes" id="UP000480178">
    <property type="component" value="Chromosome"/>
</dbReference>
<dbReference type="PANTHER" id="PTHR30004:SF6">
    <property type="entry name" value="D-THREONATE 4-PHOSPHATE DEHYDROGENASE"/>
    <property type="match status" value="1"/>
</dbReference>
<dbReference type="KEGG" id="rhoz:GXP67_15800"/>
<keyword evidence="2 4" id="KW-0560">Oxidoreductase</keyword>
<dbReference type="InterPro" id="IPR005255">
    <property type="entry name" value="PdxA_fam"/>
</dbReference>
<evidence type="ECO:0000256" key="1">
    <source>
        <dbReference type="ARBA" id="ARBA00022723"/>
    </source>
</evidence>
<dbReference type="GO" id="GO:0046872">
    <property type="term" value="F:metal ion binding"/>
    <property type="evidence" value="ECO:0007669"/>
    <property type="project" value="UniProtKB-KW"/>
</dbReference>
<keyword evidence="5" id="KW-1185">Reference proteome</keyword>
<protein>
    <submittedName>
        <fullName evidence="4">4-hydroxythreonine-4-phosphate dehydrogenase PdxA</fullName>
        <ecNumber evidence="4">1.1.1.262</ecNumber>
    </submittedName>
</protein>
<name>A0A6C0GK14_9BACT</name>
<accession>A0A6C0GK14</accession>
<evidence type="ECO:0000256" key="3">
    <source>
        <dbReference type="ARBA" id="ARBA00023027"/>
    </source>
</evidence>
<dbReference type="AlphaFoldDB" id="A0A6C0GK14"/>